<dbReference type="Proteomes" id="UP000233556">
    <property type="component" value="Unassembled WGS sequence"/>
</dbReference>
<organism evidence="1 2">
    <name type="scientific">Limosa lapponica baueri</name>
    <dbReference type="NCBI Taxonomy" id="1758121"/>
    <lineage>
        <taxon>Eukaryota</taxon>
        <taxon>Metazoa</taxon>
        <taxon>Chordata</taxon>
        <taxon>Craniata</taxon>
        <taxon>Vertebrata</taxon>
        <taxon>Euteleostomi</taxon>
        <taxon>Archelosauria</taxon>
        <taxon>Archosauria</taxon>
        <taxon>Dinosauria</taxon>
        <taxon>Saurischia</taxon>
        <taxon>Theropoda</taxon>
        <taxon>Coelurosauria</taxon>
        <taxon>Aves</taxon>
        <taxon>Neognathae</taxon>
        <taxon>Neoaves</taxon>
        <taxon>Charadriiformes</taxon>
        <taxon>Scolopacidae</taxon>
        <taxon>Limosa</taxon>
    </lineage>
</organism>
<gene>
    <name evidence="1" type="ORF">llap_2876</name>
</gene>
<protein>
    <submittedName>
        <fullName evidence="1">Uncharacterized protein</fullName>
    </submittedName>
</protein>
<keyword evidence="2" id="KW-1185">Reference proteome</keyword>
<sequence length="108" mass="12305">MPRRKEVPSLGSLCLQSLARHMQSIWVKDYSENYLDEYQFRFVMGPFNDLAGSLVQDLIRLLGESRRLTRAALHLLLVPHLRELSLRPCPSLASNAIGQLVTLRCKGE</sequence>
<dbReference type="EMBL" id="KZ505697">
    <property type="protein sequence ID" value="PKU46792.1"/>
    <property type="molecule type" value="Genomic_DNA"/>
</dbReference>
<accession>A0A2I0UL69</accession>
<reference evidence="2" key="2">
    <citation type="submission" date="2017-12" db="EMBL/GenBank/DDBJ databases">
        <title>Genome sequence of the Bar-tailed Godwit (Limosa lapponica baueri).</title>
        <authorList>
            <person name="Lima N.C.B."/>
            <person name="Parody-Merino A.M."/>
            <person name="Battley P.F."/>
            <person name="Fidler A.E."/>
            <person name="Prosdocimi F."/>
        </authorList>
    </citation>
    <scope>NUCLEOTIDE SEQUENCE [LARGE SCALE GENOMIC DNA]</scope>
</reference>
<reference evidence="2" key="1">
    <citation type="submission" date="2017-11" db="EMBL/GenBank/DDBJ databases">
        <authorList>
            <person name="Lima N.C."/>
            <person name="Parody-Merino A.M."/>
            <person name="Battley P.F."/>
            <person name="Fidler A.E."/>
            <person name="Prosdocimi F."/>
        </authorList>
    </citation>
    <scope>NUCLEOTIDE SEQUENCE [LARGE SCALE GENOMIC DNA]</scope>
</reference>
<proteinExistence type="predicted"/>
<name>A0A2I0UL69_LIMLA</name>
<dbReference type="AlphaFoldDB" id="A0A2I0UL69"/>
<evidence type="ECO:0000313" key="2">
    <source>
        <dbReference type="Proteomes" id="UP000233556"/>
    </source>
</evidence>
<dbReference type="OrthoDB" id="16120at2759"/>
<evidence type="ECO:0000313" key="1">
    <source>
        <dbReference type="EMBL" id="PKU46792.1"/>
    </source>
</evidence>